<evidence type="ECO:0000256" key="2">
    <source>
        <dbReference type="ARBA" id="ARBA00012438"/>
    </source>
</evidence>
<comment type="caution">
    <text evidence="11">The sequence shown here is derived from an EMBL/GenBank/DDBJ whole genome shotgun (WGS) entry which is preliminary data.</text>
</comment>
<evidence type="ECO:0000256" key="6">
    <source>
        <dbReference type="ARBA" id="ARBA00023012"/>
    </source>
</evidence>
<dbReference type="SMART" id="SM00387">
    <property type="entry name" value="HATPase_c"/>
    <property type="match status" value="2"/>
</dbReference>
<dbReference type="InterPro" id="IPR001789">
    <property type="entry name" value="Sig_transdc_resp-reg_receiver"/>
</dbReference>
<dbReference type="FunFam" id="1.10.287.130:FF:000045">
    <property type="entry name" value="Two-component system sensor histidine kinase/response regulator"/>
    <property type="match status" value="1"/>
</dbReference>
<evidence type="ECO:0000256" key="1">
    <source>
        <dbReference type="ARBA" id="ARBA00000085"/>
    </source>
</evidence>
<dbReference type="PRINTS" id="PR00344">
    <property type="entry name" value="BCTRLSENSOR"/>
</dbReference>
<dbReference type="EC" id="2.7.13.3" evidence="2"/>
<dbReference type="Gene3D" id="3.30.450.20">
    <property type="entry name" value="PAS domain"/>
    <property type="match status" value="1"/>
</dbReference>
<evidence type="ECO:0000256" key="7">
    <source>
        <dbReference type="ARBA" id="ARBA00055745"/>
    </source>
</evidence>
<feature type="domain" description="Response regulatory" evidence="10">
    <location>
        <begin position="655"/>
        <end position="771"/>
    </location>
</feature>
<feature type="modified residue" description="4-aspartylphosphate" evidence="8">
    <location>
        <position position="704"/>
    </location>
</feature>
<evidence type="ECO:0000256" key="5">
    <source>
        <dbReference type="ARBA" id="ARBA00022777"/>
    </source>
</evidence>
<dbReference type="InterPro" id="IPR003594">
    <property type="entry name" value="HATPase_dom"/>
</dbReference>
<name>A0A9X5E1U6_9CYAN</name>
<sequence length="1025" mass="112905">MNGNEKSQATDWLNSSGEMGKLIRSKDWSKTPLGPIASWSQSLRTTVSLCLASNFPINIIWGPGRVQIYNDGYWLICGDKHPHSMGQDYKECWLSAWDAIGEPYERATAGETAFLENRRMFLDRNGYLEETFFTFSLSPIRDETGGVGGLFHPVTEMTQQILAERRLRVLRDVTDYTADAKTIEEACRSIAQALAAHELDLPFTLFYQLNANGKQADLMSVTGLELESALCPKTVDLEASPELWALAEVAQLSPTVQGASGQTRQIDELEQRFGAFKCSPYPETPKSAIVVPIALPGLEHPWGVFAVGVSPRRALDEAYQTFYTLLGKSVITTLTNARAYEEERKRVEALAELDRAKTTFFSNVSHEFRTPLTLLLAPLQDALSDRTYPLDPVHRVRLELAHRNSLRLMKLVNTLLDFSRIEAGRMEAVYEPTDLSMFTAELASVFRSTIERSGLRLVVDCTPIGDPVYVDRQMWEKIVLNLLSNAFKFTLEGEIAVRLLKIDDDGREANRLRHRVMLQIQDTGIGIEPEELPHLFERFYQVRGAKARTHEGSGIGLALVQELIKLHGGTVEVSSTPRVGSCFTVTIPLGTAHLPSDRIQATRTIASTALGAAPYVQEAERWLPQEEGEIGGGREGGMNGCSPTLPQPYSPTPSRILLVDDNADMRDYLKRIFSEQNLEVEAVADGAAALVAARAQVPDLVLSDVMMPHLDGFGLLQALRADPQTREIPIILLSARAGEESVVSGLEAGADDYLIKPFSAAELVSRVNAHLQMAQLRRIALSQEREIGRRKDELLSTVSHELNTPLVAILGWTRLLRSSPTNHSMLMKSLDTIERNATLQAKLIQDLLDMSRISAGKLRLSLQPVELKLVIENAIAAVLTAAIAKDIHLQWKPSVREPHIIVLGDGDRLGQVICNLLTNAIKFTPDSGSVTVELSAIDEDGNYPHASYAQIRVMDTGIGIAAEFLPHVFDRLSQAEGSNSAKGLGLGLAIARHLVELHNGTIHAASLGVGQGATFTVKLPILPEW</sequence>
<dbReference type="CDD" id="cd00082">
    <property type="entry name" value="HisKA"/>
    <property type="match status" value="2"/>
</dbReference>
<dbReference type="InterPro" id="IPR004358">
    <property type="entry name" value="Sig_transdc_His_kin-like_C"/>
</dbReference>
<dbReference type="FunFam" id="3.30.565.10:FF:000006">
    <property type="entry name" value="Sensor histidine kinase WalK"/>
    <property type="match status" value="1"/>
</dbReference>
<reference evidence="11 12" key="1">
    <citation type="journal article" date="2015" name="Genome Announc.">
        <title>Draft Genome Sequence of the Terrestrial Cyanobacterium Scytonema millei VB511283, Isolated from Eastern India.</title>
        <authorList>
            <person name="Sen D."/>
            <person name="Chandrababunaidu M.M."/>
            <person name="Singh D."/>
            <person name="Sanghi N."/>
            <person name="Ghorai A."/>
            <person name="Mishra G.P."/>
            <person name="Madduluri M."/>
            <person name="Adhikary S.P."/>
            <person name="Tripathy S."/>
        </authorList>
    </citation>
    <scope>NUCLEOTIDE SEQUENCE [LARGE SCALE GENOMIC DNA]</scope>
    <source>
        <strain evidence="11 12">VB511283</strain>
    </source>
</reference>
<feature type="domain" description="Histidine kinase" evidence="9">
    <location>
        <begin position="363"/>
        <end position="591"/>
    </location>
</feature>
<evidence type="ECO:0000256" key="8">
    <source>
        <dbReference type="PROSITE-ProRule" id="PRU00169"/>
    </source>
</evidence>
<dbReference type="SMART" id="SM00388">
    <property type="entry name" value="HisKA"/>
    <property type="match status" value="2"/>
</dbReference>
<dbReference type="InterPro" id="IPR036097">
    <property type="entry name" value="HisK_dim/P_sf"/>
</dbReference>
<protein>
    <recommendedName>
        <fullName evidence="2">histidine kinase</fullName>
        <ecNumber evidence="2">2.7.13.3</ecNumber>
    </recommendedName>
</protein>
<evidence type="ECO:0000313" key="12">
    <source>
        <dbReference type="Proteomes" id="UP000031532"/>
    </source>
</evidence>
<dbReference type="Pfam" id="PF00512">
    <property type="entry name" value="HisKA"/>
    <property type="match status" value="2"/>
</dbReference>
<comment type="function">
    <text evidence="7">Photoreceptor which exists in two forms that are reversibly interconvertible by light: the R form that absorbs maximally in the red region of the spectrum and the FR form that absorbs maximally in the far-red region.</text>
</comment>
<dbReference type="PROSITE" id="PS50109">
    <property type="entry name" value="HIS_KIN"/>
    <property type="match status" value="2"/>
</dbReference>
<dbReference type="SUPFAM" id="SSF55781">
    <property type="entry name" value="GAF domain-like"/>
    <property type="match status" value="1"/>
</dbReference>
<dbReference type="Gene3D" id="3.30.450.40">
    <property type="match status" value="1"/>
</dbReference>
<dbReference type="GO" id="GO:0000155">
    <property type="term" value="F:phosphorelay sensor kinase activity"/>
    <property type="evidence" value="ECO:0007669"/>
    <property type="project" value="InterPro"/>
</dbReference>
<dbReference type="RefSeq" id="WP_039715276.1">
    <property type="nucleotide sequence ID" value="NZ_JTJC03000001.1"/>
</dbReference>
<dbReference type="InterPro" id="IPR011006">
    <property type="entry name" value="CheY-like_superfamily"/>
</dbReference>
<dbReference type="InterPro" id="IPR036890">
    <property type="entry name" value="HATPase_C_sf"/>
</dbReference>
<keyword evidence="4" id="KW-0808">Transferase</keyword>
<dbReference type="Gene3D" id="3.40.50.2300">
    <property type="match status" value="1"/>
</dbReference>
<accession>A0A9X5E1U6</accession>
<dbReference type="Pfam" id="PF00072">
    <property type="entry name" value="Response_reg"/>
    <property type="match status" value="1"/>
</dbReference>
<keyword evidence="3 8" id="KW-0597">Phosphoprotein</keyword>
<keyword evidence="6" id="KW-0902">Two-component regulatory system</keyword>
<dbReference type="OrthoDB" id="9796100at2"/>
<dbReference type="SUPFAM" id="SSF55874">
    <property type="entry name" value="ATPase domain of HSP90 chaperone/DNA topoisomerase II/histidine kinase"/>
    <property type="match status" value="2"/>
</dbReference>
<proteinExistence type="predicted"/>
<keyword evidence="5" id="KW-0418">Kinase</keyword>
<dbReference type="Pfam" id="PF02518">
    <property type="entry name" value="HATPase_c"/>
    <property type="match status" value="2"/>
</dbReference>
<dbReference type="Proteomes" id="UP000031532">
    <property type="component" value="Unassembled WGS sequence"/>
</dbReference>
<dbReference type="InterPro" id="IPR029016">
    <property type="entry name" value="GAF-like_dom_sf"/>
</dbReference>
<evidence type="ECO:0000259" key="10">
    <source>
        <dbReference type="PROSITE" id="PS50110"/>
    </source>
</evidence>
<dbReference type="InterPro" id="IPR003661">
    <property type="entry name" value="HisK_dim/P_dom"/>
</dbReference>
<evidence type="ECO:0000256" key="3">
    <source>
        <dbReference type="ARBA" id="ARBA00022553"/>
    </source>
</evidence>
<dbReference type="SUPFAM" id="SSF47384">
    <property type="entry name" value="Homodimeric domain of signal transducing histidine kinase"/>
    <property type="match status" value="2"/>
</dbReference>
<dbReference type="SMART" id="SM00448">
    <property type="entry name" value="REC"/>
    <property type="match status" value="1"/>
</dbReference>
<dbReference type="Gene3D" id="3.30.565.10">
    <property type="entry name" value="Histidine kinase-like ATPase, C-terminal domain"/>
    <property type="match status" value="2"/>
</dbReference>
<dbReference type="PANTHER" id="PTHR43547:SF2">
    <property type="entry name" value="HYBRID SIGNAL TRANSDUCTION HISTIDINE KINASE C"/>
    <property type="match status" value="1"/>
</dbReference>
<dbReference type="SUPFAM" id="SSF52172">
    <property type="entry name" value="CheY-like"/>
    <property type="match status" value="1"/>
</dbReference>
<dbReference type="Gene3D" id="1.10.287.130">
    <property type="match status" value="2"/>
</dbReference>
<dbReference type="CDD" id="cd16922">
    <property type="entry name" value="HATPase_EvgS-ArcB-TorS-like"/>
    <property type="match status" value="1"/>
</dbReference>
<evidence type="ECO:0000259" key="9">
    <source>
        <dbReference type="PROSITE" id="PS50109"/>
    </source>
</evidence>
<dbReference type="AlphaFoldDB" id="A0A9X5E1U6"/>
<gene>
    <name evidence="11" type="ORF">QH73_0003700</name>
</gene>
<dbReference type="PANTHER" id="PTHR43547">
    <property type="entry name" value="TWO-COMPONENT HISTIDINE KINASE"/>
    <property type="match status" value="1"/>
</dbReference>
<feature type="domain" description="Histidine kinase" evidence="9">
    <location>
        <begin position="797"/>
        <end position="1023"/>
    </location>
</feature>
<evidence type="ECO:0000256" key="4">
    <source>
        <dbReference type="ARBA" id="ARBA00022679"/>
    </source>
</evidence>
<evidence type="ECO:0000313" key="11">
    <source>
        <dbReference type="EMBL" id="NHC33776.1"/>
    </source>
</evidence>
<dbReference type="InterPro" id="IPR005467">
    <property type="entry name" value="His_kinase_dom"/>
</dbReference>
<dbReference type="EMBL" id="JTJC03000001">
    <property type="protein sequence ID" value="NHC33776.1"/>
    <property type="molecule type" value="Genomic_DNA"/>
</dbReference>
<dbReference type="PROSITE" id="PS50110">
    <property type="entry name" value="RESPONSE_REGULATORY"/>
    <property type="match status" value="1"/>
</dbReference>
<keyword evidence="12" id="KW-1185">Reference proteome</keyword>
<comment type="catalytic activity">
    <reaction evidence="1">
        <text>ATP + protein L-histidine = ADP + protein N-phospho-L-histidine.</text>
        <dbReference type="EC" id="2.7.13.3"/>
    </reaction>
</comment>
<organism evidence="11 12">
    <name type="scientific">Scytonema millei VB511283</name>
    <dbReference type="NCBI Taxonomy" id="1245923"/>
    <lineage>
        <taxon>Bacteria</taxon>
        <taxon>Bacillati</taxon>
        <taxon>Cyanobacteriota</taxon>
        <taxon>Cyanophyceae</taxon>
        <taxon>Nostocales</taxon>
        <taxon>Scytonemataceae</taxon>
        <taxon>Scytonema</taxon>
    </lineage>
</organism>